<evidence type="ECO:0000313" key="1">
    <source>
        <dbReference type="EMBL" id="MDQ0492327.1"/>
    </source>
</evidence>
<sequence length="39" mass="4563">MSVESMAFSEGKVVLEKYPHFREDLNVSNFLIFKTKRQG</sequence>
<proteinExistence type="predicted"/>
<organism evidence="1 2">
    <name type="scientific">Paenibacillus brasilensis</name>
    <dbReference type="NCBI Taxonomy" id="128574"/>
    <lineage>
        <taxon>Bacteria</taxon>
        <taxon>Bacillati</taxon>
        <taxon>Bacillota</taxon>
        <taxon>Bacilli</taxon>
        <taxon>Bacillales</taxon>
        <taxon>Paenibacillaceae</taxon>
        <taxon>Paenibacillus</taxon>
    </lineage>
</organism>
<reference evidence="1 2" key="1">
    <citation type="submission" date="2023-07" db="EMBL/GenBank/DDBJ databases">
        <title>Genomic Encyclopedia of Type Strains, Phase IV (KMG-IV): sequencing the most valuable type-strain genomes for metagenomic binning, comparative biology and taxonomic classification.</title>
        <authorList>
            <person name="Goeker M."/>
        </authorList>
    </citation>
    <scope>NUCLEOTIDE SEQUENCE [LARGE SCALE GENOMIC DNA]</scope>
    <source>
        <strain evidence="1 2">DSM 14914</strain>
    </source>
</reference>
<gene>
    <name evidence="1" type="ORF">QOZ95_000474</name>
</gene>
<name>A0ABU0KWJ5_9BACL</name>
<keyword evidence="2" id="KW-1185">Reference proteome</keyword>
<dbReference type="Proteomes" id="UP001242811">
    <property type="component" value="Unassembled WGS sequence"/>
</dbReference>
<evidence type="ECO:0000313" key="2">
    <source>
        <dbReference type="Proteomes" id="UP001242811"/>
    </source>
</evidence>
<dbReference type="EMBL" id="JAUSWA010000002">
    <property type="protein sequence ID" value="MDQ0492327.1"/>
    <property type="molecule type" value="Genomic_DNA"/>
</dbReference>
<comment type="caution">
    <text evidence="1">The sequence shown here is derived from an EMBL/GenBank/DDBJ whole genome shotgun (WGS) entry which is preliminary data.</text>
</comment>
<accession>A0ABU0KWJ5</accession>
<protein>
    <submittedName>
        <fullName evidence="1">Uncharacterized protein</fullName>
    </submittedName>
</protein>